<feature type="region of interest" description="Disordered" evidence="8">
    <location>
        <begin position="655"/>
        <end position="721"/>
    </location>
</feature>
<accession>A0A8W7Q2H6</accession>
<comment type="similarity">
    <text evidence="2 7">Belongs to the XK family.</text>
</comment>
<feature type="transmembrane region" description="Helical" evidence="7">
    <location>
        <begin position="217"/>
        <end position="234"/>
    </location>
</feature>
<dbReference type="VEuPathDB" id="VectorBase:ACON2_032659"/>
<evidence type="ECO:0000256" key="2">
    <source>
        <dbReference type="ARBA" id="ARBA00008789"/>
    </source>
</evidence>
<dbReference type="PANTHER" id="PTHR16024:SF4">
    <property type="entry name" value="XK-RELATED PROTEIN"/>
    <property type="match status" value="1"/>
</dbReference>
<feature type="transmembrane region" description="Helical" evidence="7">
    <location>
        <begin position="272"/>
        <end position="295"/>
    </location>
</feature>
<dbReference type="GO" id="GO:0005886">
    <property type="term" value="C:plasma membrane"/>
    <property type="evidence" value="ECO:0007669"/>
    <property type="project" value="UniProtKB-SubCell"/>
</dbReference>
<proteinExistence type="inferred from homology"/>
<keyword evidence="3" id="KW-1003">Cell membrane</keyword>
<feature type="compositionally biased region" description="Polar residues" evidence="8">
    <location>
        <begin position="659"/>
        <end position="670"/>
    </location>
</feature>
<feature type="transmembrane region" description="Helical" evidence="7">
    <location>
        <begin position="246"/>
        <end position="266"/>
    </location>
</feature>
<evidence type="ECO:0000256" key="3">
    <source>
        <dbReference type="ARBA" id="ARBA00022475"/>
    </source>
</evidence>
<name>A0A8W7Q2H6_ANOCL</name>
<keyword evidence="4 7" id="KW-0812">Transmembrane</keyword>
<feature type="compositionally biased region" description="Low complexity" evidence="8">
    <location>
        <begin position="693"/>
        <end position="719"/>
    </location>
</feature>
<organism evidence="9">
    <name type="scientific">Anopheles coluzzii</name>
    <name type="common">African malaria mosquito</name>
    <dbReference type="NCBI Taxonomy" id="1518534"/>
    <lineage>
        <taxon>Eukaryota</taxon>
        <taxon>Metazoa</taxon>
        <taxon>Ecdysozoa</taxon>
        <taxon>Arthropoda</taxon>
        <taxon>Hexapoda</taxon>
        <taxon>Insecta</taxon>
        <taxon>Pterygota</taxon>
        <taxon>Neoptera</taxon>
        <taxon>Endopterygota</taxon>
        <taxon>Diptera</taxon>
        <taxon>Nematocera</taxon>
        <taxon>Culicoidea</taxon>
        <taxon>Culicidae</taxon>
        <taxon>Anophelinae</taxon>
        <taxon>Anopheles</taxon>
    </lineage>
</organism>
<evidence type="ECO:0000256" key="8">
    <source>
        <dbReference type="SAM" id="MobiDB-lite"/>
    </source>
</evidence>
<reference evidence="9" key="1">
    <citation type="submission" date="2022-08" db="UniProtKB">
        <authorList>
            <consortium name="EnsemblMetazoa"/>
        </authorList>
    </citation>
    <scope>IDENTIFICATION</scope>
</reference>
<evidence type="ECO:0000256" key="7">
    <source>
        <dbReference type="RuleBase" id="RU910716"/>
    </source>
</evidence>
<feature type="transmembrane region" description="Helical" evidence="7">
    <location>
        <begin position="173"/>
        <end position="197"/>
    </location>
</feature>
<feature type="region of interest" description="Disordered" evidence="8">
    <location>
        <begin position="408"/>
        <end position="432"/>
    </location>
</feature>
<dbReference type="Pfam" id="PF09815">
    <property type="entry name" value="XK-related"/>
    <property type="match status" value="2"/>
</dbReference>
<evidence type="ECO:0000256" key="5">
    <source>
        <dbReference type="ARBA" id="ARBA00022989"/>
    </source>
</evidence>
<keyword evidence="6 7" id="KW-0472">Membrane</keyword>
<dbReference type="PANTHER" id="PTHR16024">
    <property type="entry name" value="XK-RELATED PROTEIN"/>
    <property type="match status" value="1"/>
</dbReference>
<dbReference type="InterPro" id="IPR018629">
    <property type="entry name" value="XK-rel"/>
</dbReference>
<protein>
    <recommendedName>
        <fullName evidence="7">XK-related protein</fullName>
    </recommendedName>
</protein>
<feature type="transmembrane region" description="Helical" evidence="7">
    <location>
        <begin position="142"/>
        <end position="161"/>
    </location>
</feature>
<keyword evidence="5 7" id="KW-1133">Transmembrane helix</keyword>
<evidence type="ECO:0000256" key="1">
    <source>
        <dbReference type="ARBA" id="ARBA00004651"/>
    </source>
</evidence>
<dbReference type="AlphaFoldDB" id="A0A8W7Q2H6"/>
<evidence type="ECO:0000256" key="4">
    <source>
        <dbReference type="ARBA" id="ARBA00022692"/>
    </source>
</evidence>
<feature type="region of interest" description="Disordered" evidence="8">
    <location>
        <begin position="797"/>
        <end position="838"/>
    </location>
</feature>
<evidence type="ECO:0000313" key="9">
    <source>
        <dbReference type="EnsemblMetazoa" id="ACOM041604-PA.1"/>
    </source>
</evidence>
<evidence type="ECO:0000256" key="6">
    <source>
        <dbReference type="ARBA" id="ARBA00023136"/>
    </source>
</evidence>
<dbReference type="InterPro" id="IPR050895">
    <property type="entry name" value="XK-related_scramblase"/>
</dbReference>
<dbReference type="EnsemblMetazoa" id="ACOM041604-RA">
    <property type="protein sequence ID" value="ACOM041604-PA.1"/>
    <property type="gene ID" value="ACOM041604"/>
</dbReference>
<comment type="subcellular location">
    <subcellularLocation>
        <location evidence="1">Cell membrane</location>
        <topology evidence="1">Multi-pass membrane protein</topology>
    </subcellularLocation>
    <subcellularLocation>
        <location evidence="7">Membrane</location>
        <topology evidence="7">Multi-pass membrane protein</topology>
    </subcellularLocation>
</comment>
<feature type="region of interest" description="Disordered" evidence="8">
    <location>
        <begin position="861"/>
        <end position="922"/>
    </location>
</feature>
<feature type="region of interest" description="Disordered" evidence="8">
    <location>
        <begin position="1"/>
        <end position="29"/>
    </location>
</feature>
<sequence length="1094" mass="115862">LNAANGQSVAGRGEEAEGRMAPGGGGASRTSEYSRYIVLALHVTQLGVLWRYAKLFVPVDLRHVKHEVRDLCMLRLVHAFCEAAPMLLLQLYVLVTLQSEAQLAAALKLKTLGHHHHHLPPSTALVQQTNLAEQQQKTFRDLNMVSATLSLFSVCWALASFSKNVRLQNVHRLVLTWLGVIFQFLWRLGTVISRVISLTVYASNVFHGERISRLKKTTLGGLIAFVYIFAYINLQEVRHRQKMLTFYVVMFAENCLLVCLWMVGVWPNRPDGWYLVPLSVLGSFAAGLFFMVVYYRYFHVRRLGYEAGGRVAEKCAGHCAPDGCRCLAGHEHGMDGGGGGGGGGAGGKGGGGIGGGVGRGVLNGNGCQNENEGSSVGSRVNIQQKLQEKKQKQLAELKIIEEEIKQGKLGGPGGTGTLSSGDDAGKTTLPRQPIPRAKKHIDLDPIEWRTSSPDMAEIVANKSFNDLNLLLAANLDDVNSLNKFNSNYDPIYNSFGLNGINISALVNLKGGGGSGSAGALVDATGQSASSSAVPGVGGPGVGGAGNRNMSPISSQISATESNSLTRQVLPRSKILPNNIPRNPFAENYRGNFVNLYADAAASTPAAGLINGAAGGGASGSGAGVRAPSISPRTTEIAQSNRAILYDAHGRLYTDANHPRQVSGTYSSTENAGAENLPFPYNVVPPPRSKLDSRGTPTTPVPSGSASGSANNTNSSNKSGRTSATATMAAIVASVGGAGGSAGGSSGAGVINNLNNTKRQNMQRAKTPEILLAPHYLENSRIYFDWVAREAANFRLQESERDQPMESSGDENLDNSGCDDGHNGHHRIPSDIDSQVSLPRSYTLPREFKYYRRNKGRKVKNEHFIASTNSSDGDVDSGDDNESERLSNLSSSSQRRVKNATPCTNLQPNGHHVPSLQQQQQQLLQQPLPRQRLNNLNKGMPQPPISASMALMYAGPGGPGGSPSGTMLLTNGQAIPAGNVSRQTLNATPQNLHQPPLPHVPIGLANGYNLTGAGDRSSPALPALLSGSDGSPVGMVGKPGAVHSFDLISGVEGAAGAVLPPYHPGGGAAGGNGARPTRFRMYGTKNGMVRHETKL</sequence>
<feature type="compositionally biased region" description="Acidic residues" evidence="8">
    <location>
        <begin position="872"/>
        <end position="881"/>
    </location>
</feature>
<dbReference type="Proteomes" id="UP000075882">
    <property type="component" value="Unassembled WGS sequence"/>
</dbReference>